<gene>
    <name evidence="4" type="ORF">CKM354_000932100</name>
</gene>
<dbReference type="PANTHER" id="PTHR43618">
    <property type="entry name" value="7-ALPHA-HYDROXYSTEROID DEHYDROGENASE"/>
    <property type="match status" value="1"/>
</dbReference>
<dbReference type="EMBL" id="BOLY01000006">
    <property type="protein sequence ID" value="GIZ46183.1"/>
    <property type="molecule type" value="Genomic_DNA"/>
</dbReference>
<comment type="similarity">
    <text evidence="1">Belongs to the short-chain dehydrogenases/reductases (SDR) family.</text>
</comment>
<keyword evidence="3" id="KW-0560">Oxidoreductase</keyword>
<reference evidence="4 5" key="1">
    <citation type="submission" date="2021-01" db="EMBL/GenBank/DDBJ databases">
        <title>Cercospora kikuchii MAFF 305040 whole genome shotgun sequence.</title>
        <authorList>
            <person name="Kashiwa T."/>
            <person name="Suzuki T."/>
        </authorList>
    </citation>
    <scope>NUCLEOTIDE SEQUENCE [LARGE SCALE GENOMIC DNA]</scope>
    <source>
        <strain evidence="4 5">MAFF 305040</strain>
    </source>
</reference>
<evidence type="ECO:0000313" key="5">
    <source>
        <dbReference type="Proteomes" id="UP000825890"/>
    </source>
</evidence>
<dbReference type="InterPro" id="IPR036291">
    <property type="entry name" value="NAD(P)-bd_dom_sf"/>
</dbReference>
<sequence>MDKHTSPGHEVASWSTFALSSVTAGTAGLGAAICRNLAQSGFRLAINYANNGDRAENLIQELTTTISSNTSASGVPRYQPFRADVGDRPSVQKLVQDTVTTFGRIDLVVSNAGWTKITNFLNLEEGMVDEDWDKCFVYNVKSHLWSLHAAKAELEKSEGAFITTTSIAGVKPAGSSLPYSVTKAAAIHLTKALAAICSPKVRVNCVSPGLLLTEWGMKFPEEKREGVREATPLKRLPTVEDCAEQVKTPALNRSMTGQNIILDGGLTL</sequence>
<dbReference type="Gene3D" id="3.40.50.720">
    <property type="entry name" value="NAD(P)-binding Rossmann-like Domain"/>
    <property type="match status" value="1"/>
</dbReference>
<dbReference type="InterPro" id="IPR052178">
    <property type="entry name" value="Sec_Metab_Biosynth_SDR"/>
</dbReference>
<dbReference type="OrthoDB" id="37659at2759"/>
<dbReference type="PRINTS" id="PR00080">
    <property type="entry name" value="SDRFAMILY"/>
</dbReference>
<name>A0A9P3CXC7_9PEZI</name>
<dbReference type="GO" id="GO:0016491">
    <property type="term" value="F:oxidoreductase activity"/>
    <property type="evidence" value="ECO:0007669"/>
    <property type="project" value="UniProtKB-KW"/>
</dbReference>
<evidence type="ECO:0000256" key="1">
    <source>
        <dbReference type="ARBA" id="ARBA00006484"/>
    </source>
</evidence>
<comment type="caution">
    <text evidence="4">The sequence shown here is derived from an EMBL/GenBank/DDBJ whole genome shotgun (WGS) entry which is preliminary data.</text>
</comment>
<dbReference type="InterPro" id="IPR002347">
    <property type="entry name" value="SDR_fam"/>
</dbReference>
<evidence type="ECO:0008006" key="6">
    <source>
        <dbReference type="Google" id="ProtNLM"/>
    </source>
</evidence>
<evidence type="ECO:0000256" key="2">
    <source>
        <dbReference type="ARBA" id="ARBA00022857"/>
    </source>
</evidence>
<evidence type="ECO:0000256" key="3">
    <source>
        <dbReference type="ARBA" id="ARBA00023002"/>
    </source>
</evidence>
<keyword evidence="5" id="KW-1185">Reference proteome</keyword>
<dbReference type="PRINTS" id="PR00081">
    <property type="entry name" value="GDHRDH"/>
</dbReference>
<dbReference type="Pfam" id="PF13561">
    <property type="entry name" value="adh_short_C2"/>
    <property type="match status" value="1"/>
</dbReference>
<dbReference type="RefSeq" id="XP_044660670.1">
    <property type="nucleotide sequence ID" value="XM_044804735.1"/>
</dbReference>
<dbReference type="AlphaFoldDB" id="A0A9P3CXC7"/>
<dbReference type="InterPro" id="IPR020904">
    <property type="entry name" value="Sc_DH/Rdtase_CS"/>
</dbReference>
<organism evidence="4 5">
    <name type="scientific">Cercospora kikuchii</name>
    <dbReference type="NCBI Taxonomy" id="84275"/>
    <lineage>
        <taxon>Eukaryota</taxon>
        <taxon>Fungi</taxon>
        <taxon>Dikarya</taxon>
        <taxon>Ascomycota</taxon>
        <taxon>Pezizomycotina</taxon>
        <taxon>Dothideomycetes</taxon>
        <taxon>Dothideomycetidae</taxon>
        <taxon>Mycosphaerellales</taxon>
        <taxon>Mycosphaerellaceae</taxon>
        <taxon>Cercospora</taxon>
    </lineage>
</organism>
<dbReference type="GeneID" id="68294896"/>
<dbReference type="CDD" id="cd05233">
    <property type="entry name" value="SDR_c"/>
    <property type="match status" value="1"/>
</dbReference>
<protein>
    <recommendedName>
        <fullName evidence="6">Granaticin polyketide synthase ketoacyl reductase 2</fullName>
    </recommendedName>
</protein>
<dbReference type="PANTHER" id="PTHR43618:SF13">
    <property type="entry name" value="CHAIN DEHYDROGENASE, PUTATIVE (AFU_ORTHOLOGUE AFUA_1G17650)-RELATED"/>
    <property type="match status" value="1"/>
</dbReference>
<dbReference type="PROSITE" id="PS00061">
    <property type="entry name" value="ADH_SHORT"/>
    <property type="match status" value="1"/>
</dbReference>
<accession>A0A9P3CXC7</accession>
<proteinExistence type="inferred from homology"/>
<evidence type="ECO:0000313" key="4">
    <source>
        <dbReference type="EMBL" id="GIZ46183.1"/>
    </source>
</evidence>
<keyword evidence="2" id="KW-0521">NADP</keyword>
<dbReference type="SUPFAM" id="SSF51735">
    <property type="entry name" value="NAD(P)-binding Rossmann-fold domains"/>
    <property type="match status" value="1"/>
</dbReference>
<dbReference type="Proteomes" id="UP000825890">
    <property type="component" value="Unassembled WGS sequence"/>
</dbReference>